<reference evidence="3" key="4">
    <citation type="submission" date="2023-12" db="EMBL/GenBank/DDBJ databases">
        <authorList>
            <person name="Sun Q."/>
            <person name="Inoue M."/>
        </authorList>
    </citation>
    <scope>NUCLEOTIDE SEQUENCE</scope>
    <source>
        <strain evidence="3">JCM 10664</strain>
    </source>
</reference>
<sequence>MHSGRTPGWSGQLDRPPAPEPPARPRRAGSAAPRTSTAGHPLVIDPLADTAPVGGLHKFDLGMVPASVTPPRTWRHAAWFVIASAAAALGGLVLVSAIATDGRSSFDGLELPSMPRGEYPRPSADPYYLAGDPTRSAAPRPTGEVRPLPPAVVAEAPRGAPPTSSAAAPGADSAAPSPTPTAQPSTSRAPYVAVLTDTEAMRQRAEAYFAAINRGDLRGAYAMTAGALRAEGYDAFAAEYANVDSVEVVDVFATPASTVHTLRVTQLDGSVRTQRRELRYTSGNDPLVSSDEQLR</sequence>
<keyword evidence="2" id="KW-1133">Transmembrane helix</keyword>
<dbReference type="Proteomes" id="UP001500220">
    <property type="component" value="Unassembled WGS sequence"/>
</dbReference>
<name>A0A917JQF3_9PSEU</name>
<dbReference type="AlphaFoldDB" id="A0A917JQF3"/>
<evidence type="ECO:0000313" key="3">
    <source>
        <dbReference type="EMBL" id="GAA0525441.1"/>
    </source>
</evidence>
<feature type="region of interest" description="Disordered" evidence="1">
    <location>
        <begin position="104"/>
        <end position="190"/>
    </location>
</feature>
<dbReference type="EMBL" id="BAAAHC010000011">
    <property type="protein sequence ID" value="GAA0525441.1"/>
    <property type="molecule type" value="Genomic_DNA"/>
</dbReference>
<feature type="transmembrane region" description="Helical" evidence="2">
    <location>
        <begin position="77"/>
        <end position="99"/>
    </location>
</feature>
<accession>A0A917JQF3</accession>
<reference evidence="4" key="3">
    <citation type="submission" date="2020-09" db="EMBL/GenBank/DDBJ databases">
        <authorList>
            <person name="Sun Q."/>
            <person name="Zhou Y."/>
        </authorList>
    </citation>
    <scope>NUCLEOTIDE SEQUENCE</scope>
    <source>
        <strain evidence="4">CGMCC 4.7206</strain>
    </source>
</reference>
<proteinExistence type="predicted"/>
<evidence type="ECO:0000256" key="2">
    <source>
        <dbReference type="SAM" id="Phobius"/>
    </source>
</evidence>
<reference evidence="3 6" key="2">
    <citation type="journal article" date="2019" name="Int. J. Syst. Evol. Microbiol.">
        <title>The Global Catalogue of Microorganisms (GCM) 10K type strain sequencing project: providing services to taxonomists for standard genome sequencing and annotation.</title>
        <authorList>
            <consortium name="The Broad Institute Genomics Platform"/>
            <consortium name="The Broad Institute Genome Sequencing Center for Infectious Disease"/>
            <person name="Wu L."/>
            <person name="Ma J."/>
        </authorList>
    </citation>
    <scope>NUCLEOTIDE SEQUENCE [LARGE SCALE GENOMIC DNA]</scope>
    <source>
        <strain evidence="3 6">JCM 10664</strain>
    </source>
</reference>
<reference evidence="4 5" key="1">
    <citation type="journal article" date="2014" name="Int. J. Syst. Evol. Microbiol.">
        <title>Complete genome sequence of Corynebacterium casei LMG S-19264T (=DSM 44701T), isolated from a smear-ripened cheese.</title>
        <authorList>
            <consortium name="US DOE Joint Genome Institute (JGI-PGF)"/>
            <person name="Walter F."/>
            <person name="Albersmeier A."/>
            <person name="Kalinowski J."/>
            <person name="Ruckert C."/>
        </authorList>
    </citation>
    <scope>NUCLEOTIDE SEQUENCE [LARGE SCALE GENOMIC DNA]</scope>
    <source>
        <strain evidence="4 5">CGMCC 4.7206</strain>
    </source>
</reference>
<dbReference type="Proteomes" id="UP000597989">
    <property type="component" value="Unassembled WGS sequence"/>
</dbReference>
<evidence type="ECO:0000313" key="6">
    <source>
        <dbReference type="Proteomes" id="UP001500220"/>
    </source>
</evidence>
<feature type="compositionally biased region" description="Low complexity" evidence="1">
    <location>
        <begin position="156"/>
        <end position="190"/>
    </location>
</feature>
<protein>
    <submittedName>
        <fullName evidence="4">Uncharacterized protein</fullName>
    </submittedName>
</protein>
<keyword evidence="6" id="KW-1185">Reference proteome</keyword>
<keyword evidence="2" id="KW-0472">Membrane</keyword>
<comment type="caution">
    <text evidence="4">The sequence shown here is derived from an EMBL/GenBank/DDBJ whole genome shotgun (WGS) entry which is preliminary data.</text>
</comment>
<evidence type="ECO:0000313" key="5">
    <source>
        <dbReference type="Proteomes" id="UP000597989"/>
    </source>
</evidence>
<evidence type="ECO:0000313" key="4">
    <source>
        <dbReference type="EMBL" id="GGI78486.1"/>
    </source>
</evidence>
<dbReference type="EMBL" id="BMMT01000003">
    <property type="protein sequence ID" value="GGI78486.1"/>
    <property type="molecule type" value="Genomic_DNA"/>
</dbReference>
<feature type="region of interest" description="Disordered" evidence="1">
    <location>
        <begin position="1"/>
        <end position="46"/>
    </location>
</feature>
<keyword evidence="2" id="KW-0812">Transmembrane</keyword>
<organism evidence="4 5">
    <name type="scientific">Saccharopolyspora thermophila</name>
    <dbReference type="NCBI Taxonomy" id="89367"/>
    <lineage>
        <taxon>Bacteria</taxon>
        <taxon>Bacillati</taxon>
        <taxon>Actinomycetota</taxon>
        <taxon>Actinomycetes</taxon>
        <taxon>Pseudonocardiales</taxon>
        <taxon>Pseudonocardiaceae</taxon>
        <taxon>Saccharopolyspora</taxon>
    </lineage>
</organism>
<gene>
    <name evidence="3" type="ORF">GCM10009545_29680</name>
    <name evidence="4" type="ORF">GCM10011581_14510</name>
</gene>
<evidence type="ECO:0000256" key="1">
    <source>
        <dbReference type="SAM" id="MobiDB-lite"/>
    </source>
</evidence>